<dbReference type="EMBL" id="VUJU01010328">
    <property type="protein sequence ID" value="KAF0714760.1"/>
    <property type="molecule type" value="Genomic_DNA"/>
</dbReference>
<gene>
    <name evidence="2" type="ORF">FWK35_00024691</name>
</gene>
<reference evidence="2 3" key="1">
    <citation type="submission" date="2019-08" db="EMBL/GenBank/DDBJ databases">
        <title>Whole genome of Aphis craccivora.</title>
        <authorList>
            <person name="Voronova N.V."/>
            <person name="Shulinski R.S."/>
            <person name="Bandarenka Y.V."/>
            <person name="Zhorov D.G."/>
            <person name="Warner D."/>
        </authorList>
    </citation>
    <scope>NUCLEOTIDE SEQUENCE [LARGE SCALE GENOMIC DNA]</scope>
    <source>
        <strain evidence="2">180601</strain>
        <tissue evidence="2">Whole Body</tissue>
    </source>
</reference>
<dbReference type="Proteomes" id="UP000478052">
    <property type="component" value="Unassembled WGS sequence"/>
</dbReference>
<comment type="caution">
    <text evidence="2">The sequence shown here is derived from an EMBL/GenBank/DDBJ whole genome shotgun (WGS) entry which is preliminary data.</text>
</comment>
<evidence type="ECO:0000313" key="3">
    <source>
        <dbReference type="Proteomes" id="UP000478052"/>
    </source>
</evidence>
<protein>
    <recommendedName>
        <fullName evidence="4">Transmembrane protein</fullName>
    </recommendedName>
</protein>
<proteinExistence type="predicted"/>
<keyword evidence="1" id="KW-0472">Membrane</keyword>
<sequence>MLCFFLCVCTRERFEIILQFQTLGVVSDRKMNLVGALGRSYFEFRNSFQKRREKPKKKEIKEKWEFLRKTSFRPNRFFYMVVIQKLITCYQYKIKFSNIVDKKILDDQRFKFLRNLSKTQKFANWRFIYIAIIKAFENLFSFVFLKIHIFKRAILDV</sequence>
<keyword evidence="3" id="KW-1185">Reference proteome</keyword>
<organism evidence="2 3">
    <name type="scientific">Aphis craccivora</name>
    <name type="common">Cowpea aphid</name>
    <dbReference type="NCBI Taxonomy" id="307492"/>
    <lineage>
        <taxon>Eukaryota</taxon>
        <taxon>Metazoa</taxon>
        <taxon>Ecdysozoa</taxon>
        <taxon>Arthropoda</taxon>
        <taxon>Hexapoda</taxon>
        <taxon>Insecta</taxon>
        <taxon>Pterygota</taxon>
        <taxon>Neoptera</taxon>
        <taxon>Paraneoptera</taxon>
        <taxon>Hemiptera</taxon>
        <taxon>Sternorrhyncha</taxon>
        <taxon>Aphidomorpha</taxon>
        <taxon>Aphidoidea</taxon>
        <taxon>Aphididae</taxon>
        <taxon>Aphidini</taxon>
        <taxon>Aphis</taxon>
        <taxon>Aphis</taxon>
    </lineage>
</organism>
<name>A0A6G0VYX4_APHCR</name>
<evidence type="ECO:0000256" key="1">
    <source>
        <dbReference type="SAM" id="Phobius"/>
    </source>
</evidence>
<evidence type="ECO:0000313" key="2">
    <source>
        <dbReference type="EMBL" id="KAF0714760.1"/>
    </source>
</evidence>
<keyword evidence="1" id="KW-1133">Transmembrane helix</keyword>
<keyword evidence="1" id="KW-0812">Transmembrane</keyword>
<dbReference type="AlphaFoldDB" id="A0A6G0VYX4"/>
<evidence type="ECO:0008006" key="4">
    <source>
        <dbReference type="Google" id="ProtNLM"/>
    </source>
</evidence>
<accession>A0A6G0VYX4</accession>
<feature type="transmembrane region" description="Helical" evidence="1">
    <location>
        <begin position="127"/>
        <end position="145"/>
    </location>
</feature>
<feature type="non-terminal residue" evidence="2">
    <location>
        <position position="157"/>
    </location>
</feature>